<keyword evidence="9 13" id="KW-1133">Transmembrane helix</keyword>
<dbReference type="InterPro" id="IPR016174">
    <property type="entry name" value="Di-haem_cyt_TM"/>
</dbReference>
<dbReference type="Gene3D" id="1.20.950.20">
    <property type="entry name" value="Transmembrane di-heme cytochromes, Chain C"/>
    <property type="match status" value="1"/>
</dbReference>
<dbReference type="InterPro" id="IPR052168">
    <property type="entry name" value="Cytochrome_b561_oxidase"/>
</dbReference>
<keyword evidence="10" id="KW-0408">Iron</keyword>
<dbReference type="eggNOG" id="COG3038">
    <property type="taxonomic scope" value="Bacteria"/>
</dbReference>
<sequence>MSDAKRFATPQRVMHWLMAACIIAILFIGVGMVATVAPKYLTLYQVHKPLGIVIFILALIRLAMRVGYGAPALPKDMPFMMRLAAESSQYVFYALMLAMPLLGWGMLSAASHPVLLFGGVHIFPILPVNETLYSLLRQAHVYLAFAFYALILMHVGALLFHKFVRKDGVFEAMAPVLTPNQVEELNAKNS</sequence>
<dbReference type="GO" id="GO:0046872">
    <property type="term" value="F:metal ion binding"/>
    <property type="evidence" value="ECO:0007669"/>
    <property type="project" value="UniProtKB-KW"/>
</dbReference>
<evidence type="ECO:0000256" key="2">
    <source>
        <dbReference type="ARBA" id="ARBA00004651"/>
    </source>
</evidence>
<evidence type="ECO:0000259" key="14">
    <source>
        <dbReference type="Pfam" id="PF01292"/>
    </source>
</evidence>
<reference evidence="15 16" key="1">
    <citation type="submission" date="2012-06" db="EMBL/GenBank/DDBJ databases">
        <title>Complete genome of Terriglobus roseus DSM 18391.</title>
        <authorList>
            <consortium name="US DOE Joint Genome Institute (JGI-PGF)"/>
            <person name="Lucas S."/>
            <person name="Copeland A."/>
            <person name="Lapidus A."/>
            <person name="Glavina del Rio T."/>
            <person name="Dalin E."/>
            <person name="Tice H."/>
            <person name="Bruce D."/>
            <person name="Goodwin L."/>
            <person name="Pitluck S."/>
            <person name="Peters L."/>
            <person name="Mikhailova N."/>
            <person name="Munk A.C.C."/>
            <person name="Kyrpides N."/>
            <person name="Mavromatis K."/>
            <person name="Ivanova N."/>
            <person name="Brettin T."/>
            <person name="Detter J.C."/>
            <person name="Han C."/>
            <person name="Larimer F."/>
            <person name="Land M."/>
            <person name="Hauser L."/>
            <person name="Markowitz V."/>
            <person name="Cheng J.-F."/>
            <person name="Hugenholtz P."/>
            <person name="Woyke T."/>
            <person name="Wu D."/>
            <person name="Brambilla E."/>
            <person name="Klenk H.-P."/>
            <person name="Eisen J.A."/>
        </authorList>
    </citation>
    <scope>NUCLEOTIDE SEQUENCE [LARGE SCALE GENOMIC DNA]</scope>
    <source>
        <strain evidence="16">DSM 18391 / NRRL B-41598 / KBS 63</strain>
    </source>
</reference>
<keyword evidence="4" id="KW-1003">Cell membrane</keyword>
<evidence type="ECO:0000313" key="15">
    <source>
        <dbReference type="EMBL" id="AFL89382.1"/>
    </source>
</evidence>
<protein>
    <submittedName>
        <fullName evidence="15">Cytochrome B561</fullName>
    </submittedName>
</protein>
<feature type="transmembrane region" description="Helical" evidence="13">
    <location>
        <begin position="114"/>
        <end position="135"/>
    </location>
</feature>
<evidence type="ECO:0000256" key="8">
    <source>
        <dbReference type="ARBA" id="ARBA00022982"/>
    </source>
</evidence>
<evidence type="ECO:0000256" key="11">
    <source>
        <dbReference type="ARBA" id="ARBA00023136"/>
    </source>
</evidence>
<evidence type="ECO:0000256" key="13">
    <source>
        <dbReference type="SAM" id="Phobius"/>
    </source>
</evidence>
<evidence type="ECO:0000256" key="6">
    <source>
        <dbReference type="ARBA" id="ARBA00022692"/>
    </source>
</evidence>
<evidence type="ECO:0000256" key="1">
    <source>
        <dbReference type="ARBA" id="ARBA00001970"/>
    </source>
</evidence>
<feature type="domain" description="Cytochrome b561 bacterial/Ni-hydrogenase" evidence="14">
    <location>
        <begin position="6"/>
        <end position="174"/>
    </location>
</feature>
<feature type="transmembrane region" description="Helical" evidence="13">
    <location>
        <begin position="141"/>
        <end position="160"/>
    </location>
</feature>
<keyword evidence="5" id="KW-0349">Heme</keyword>
<evidence type="ECO:0000256" key="10">
    <source>
        <dbReference type="ARBA" id="ARBA00023004"/>
    </source>
</evidence>
<accession>I3ZJG4</accession>
<feature type="transmembrane region" description="Helical" evidence="13">
    <location>
        <begin position="90"/>
        <end position="107"/>
    </location>
</feature>
<keyword evidence="3" id="KW-0813">Transport</keyword>
<evidence type="ECO:0000256" key="7">
    <source>
        <dbReference type="ARBA" id="ARBA00022723"/>
    </source>
</evidence>
<evidence type="ECO:0000256" key="3">
    <source>
        <dbReference type="ARBA" id="ARBA00022448"/>
    </source>
</evidence>
<dbReference type="SUPFAM" id="SSF81342">
    <property type="entry name" value="Transmembrane di-heme cytochromes"/>
    <property type="match status" value="1"/>
</dbReference>
<dbReference type="STRING" id="926566.Terro_3154"/>
<gene>
    <name evidence="15" type="ordered locus">Terro_3154</name>
</gene>
<evidence type="ECO:0000256" key="9">
    <source>
        <dbReference type="ARBA" id="ARBA00022989"/>
    </source>
</evidence>
<dbReference type="Pfam" id="PF01292">
    <property type="entry name" value="Ni_hydr_CYTB"/>
    <property type="match status" value="1"/>
</dbReference>
<evidence type="ECO:0000256" key="5">
    <source>
        <dbReference type="ARBA" id="ARBA00022617"/>
    </source>
</evidence>
<keyword evidence="11 13" id="KW-0472">Membrane</keyword>
<feature type="transmembrane region" description="Helical" evidence="13">
    <location>
        <begin position="49"/>
        <end position="70"/>
    </location>
</feature>
<dbReference type="GO" id="GO:0022904">
    <property type="term" value="P:respiratory electron transport chain"/>
    <property type="evidence" value="ECO:0007669"/>
    <property type="project" value="InterPro"/>
</dbReference>
<organism evidence="15 16">
    <name type="scientific">Terriglobus roseus (strain DSM 18391 / NRRL B-41598 / KBS 63)</name>
    <dbReference type="NCBI Taxonomy" id="926566"/>
    <lineage>
        <taxon>Bacteria</taxon>
        <taxon>Pseudomonadati</taxon>
        <taxon>Acidobacteriota</taxon>
        <taxon>Terriglobia</taxon>
        <taxon>Terriglobales</taxon>
        <taxon>Acidobacteriaceae</taxon>
        <taxon>Terriglobus</taxon>
    </lineage>
</organism>
<dbReference type="KEGG" id="trs:Terro_3154"/>
<evidence type="ECO:0000313" key="16">
    <source>
        <dbReference type="Proteomes" id="UP000006056"/>
    </source>
</evidence>
<keyword evidence="7" id="KW-0479">Metal-binding</keyword>
<dbReference type="PANTHER" id="PTHR30529">
    <property type="entry name" value="CYTOCHROME B561"/>
    <property type="match status" value="1"/>
</dbReference>
<evidence type="ECO:0000256" key="4">
    <source>
        <dbReference type="ARBA" id="ARBA00022475"/>
    </source>
</evidence>
<dbReference type="GO" id="GO:0005886">
    <property type="term" value="C:plasma membrane"/>
    <property type="evidence" value="ECO:0007669"/>
    <property type="project" value="UniProtKB-SubCell"/>
</dbReference>
<dbReference type="AlphaFoldDB" id="I3ZJG4"/>
<feature type="transmembrane region" description="Helical" evidence="13">
    <location>
        <begin position="16"/>
        <end position="37"/>
    </location>
</feature>
<name>I3ZJG4_TERRK</name>
<dbReference type="RefSeq" id="WP_014786644.1">
    <property type="nucleotide sequence ID" value="NC_018014.1"/>
</dbReference>
<comment type="subcellular location">
    <subcellularLocation>
        <location evidence="2">Cell membrane</location>
        <topology evidence="2">Multi-pass membrane protein</topology>
    </subcellularLocation>
</comment>
<keyword evidence="8" id="KW-0249">Electron transport</keyword>
<keyword evidence="6 13" id="KW-0812">Transmembrane</keyword>
<evidence type="ECO:0000256" key="12">
    <source>
        <dbReference type="ARBA" id="ARBA00037975"/>
    </source>
</evidence>
<dbReference type="PANTHER" id="PTHR30529:SF6">
    <property type="entry name" value="BLL0291 PROTEIN"/>
    <property type="match status" value="1"/>
</dbReference>
<dbReference type="GO" id="GO:0020037">
    <property type="term" value="F:heme binding"/>
    <property type="evidence" value="ECO:0007669"/>
    <property type="project" value="TreeGrafter"/>
</dbReference>
<proteinExistence type="inferred from homology"/>
<dbReference type="HOGENOM" id="CLU_095321_4_2_0"/>
<dbReference type="InterPro" id="IPR011577">
    <property type="entry name" value="Cyt_b561_bac/Ni-Hgenase"/>
</dbReference>
<comment type="similarity">
    <text evidence="12">Belongs to the cytochrome b561 family.</text>
</comment>
<dbReference type="Proteomes" id="UP000006056">
    <property type="component" value="Chromosome"/>
</dbReference>
<dbReference type="OrthoDB" id="1247465at2"/>
<comment type="cofactor">
    <cofactor evidence="1">
        <name>heme b</name>
        <dbReference type="ChEBI" id="CHEBI:60344"/>
    </cofactor>
</comment>
<keyword evidence="16" id="KW-1185">Reference proteome</keyword>
<dbReference type="EMBL" id="CP003379">
    <property type="protein sequence ID" value="AFL89382.1"/>
    <property type="molecule type" value="Genomic_DNA"/>
</dbReference>
<dbReference type="GO" id="GO:0009055">
    <property type="term" value="F:electron transfer activity"/>
    <property type="evidence" value="ECO:0007669"/>
    <property type="project" value="InterPro"/>
</dbReference>